<sequence>MGRLPVTSDFPNNVVLTIVPPPNDDKPTNILLLLHGLGDTQDSFVKLGKQLNLPETACVVIQGPQGLLDLGGFHWGDDIIFDSNGGGLDADAGFRQSTAMLKGLVEDDLLAKCEYKGREIMIFGFGQGGMTALNLAVELHQSSTTELNGIISIGAGLPSSAAAALVNKSKTPILVCGGSGDSIVTTSAEEKLKHIFEFVEIKKYRRPGDSMPSNRDEMTPIMQFFSRRLRSTKGVPEGSVEVG</sequence>
<dbReference type="Gene3D" id="3.40.50.1820">
    <property type="entry name" value="alpha/beta hydrolase"/>
    <property type="match status" value="1"/>
</dbReference>
<proteinExistence type="inferred from homology"/>
<reference evidence="3" key="1">
    <citation type="submission" date="2023-07" db="EMBL/GenBank/DDBJ databases">
        <title>Black Yeasts Isolated from many extreme environments.</title>
        <authorList>
            <person name="Coleine C."/>
            <person name="Stajich J.E."/>
            <person name="Selbmann L."/>
        </authorList>
    </citation>
    <scope>NUCLEOTIDE SEQUENCE</scope>
    <source>
        <strain evidence="3">CCFEE 5485</strain>
    </source>
</reference>
<feature type="domain" description="Phospholipase/carboxylesterase/thioesterase" evidence="2">
    <location>
        <begin position="23"/>
        <end position="224"/>
    </location>
</feature>
<dbReference type="GO" id="GO:0008474">
    <property type="term" value="F:palmitoyl-(protein) hydrolase activity"/>
    <property type="evidence" value="ECO:0007669"/>
    <property type="project" value="TreeGrafter"/>
</dbReference>
<dbReference type="EMBL" id="JAUTXT010000001">
    <property type="protein sequence ID" value="KAK3679635.1"/>
    <property type="molecule type" value="Genomic_DNA"/>
</dbReference>
<evidence type="ECO:0000313" key="3">
    <source>
        <dbReference type="EMBL" id="KAK3679635.1"/>
    </source>
</evidence>
<dbReference type="GO" id="GO:0052689">
    <property type="term" value="F:carboxylic ester hydrolase activity"/>
    <property type="evidence" value="ECO:0007669"/>
    <property type="project" value="TreeGrafter"/>
</dbReference>
<evidence type="ECO:0000259" key="2">
    <source>
        <dbReference type="Pfam" id="PF02230"/>
    </source>
</evidence>
<keyword evidence="4" id="KW-1185">Reference proteome</keyword>
<dbReference type="Proteomes" id="UP001274830">
    <property type="component" value="Unassembled WGS sequence"/>
</dbReference>
<dbReference type="AlphaFoldDB" id="A0AAE0WWF8"/>
<protein>
    <recommendedName>
        <fullName evidence="2">Phospholipase/carboxylesterase/thioesterase domain-containing protein</fullName>
    </recommendedName>
</protein>
<dbReference type="SUPFAM" id="SSF53474">
    <property type="entry name" value="alpha/beta-Hydrolases"/>
    <property type="match status" value="1"/>
</dbReference>
<dbReference type="InterPro" id="IPR050565">
    <property type="entry name" value="LYPA1-2/EST-like"/>
</dbReference>
<dbReference type="InterPro" id="IPR029058">
    <property type="entry name" value="AB_hydrolase_fold"/>
</dbReference>
<dbReference type="PANTHER" id="PTHR10655:SF67">
    <property type="entry name" value="PHOSPHOLIPASE_CARBOXYLESTERASE SUPERFAMILY (AFU_ORTHOLOGUE AFUA_5G09340)"/>
    <property type="match status" value="1"/>
</dbReference>
<evidence type="ECO:0000256" key="1">
    <source>
        <dbReference type="ARBA" id="ARBA00006499"/>
    </source>
</evidence>
<dbReference type="Pfam" id="PF02230">
    <property type="entry name" value="Abhydrolase_2"/>
    <property type="match status" value="1"/>
</dbReference>
<name>A0AAE0WWF8_9PEZI</name>
<gene>
    <name evidence="3" type="ORF">LTR78_000010</name>
</gene>
<dbReference type="PANTHER" id="PTHR10655">
    <property type="entry name" value="LYSOPHOSPHOLIPASE-RELATED"/>
    <property type="match status" value="1"/>
</dbReference>
<comment type="similarity">
    <text evidence="1">Belongs to the AB hydrolase superfamily. AB hydrolase 2 family.</text>
</comment>
<organism evidence="3 4">
    <name type="scientific">Recurvomyces mirabilis</name>
    <dbReference type="NCBI Taxonomy" id="574656"/>
    <lineage>
        <taxon>Eukaryota</taxon>
        <taxon>Fungi</taxon>
        <taxon>Dikarya</taxon>
        <taxon>Ascomycota</taxon>
        <taxon>Pezizomycotina</taxon>
        <taxon>Dothideomycetes</taxon>
        <taxon>Dothideomycetidae</taxon>
        <taxon>Mycosphaerellales</taxon>
        <taxon>Teratosphaeriaceae</taxon>
        <taxon>Recurvomyces</taxon>
    </lineage>
</organism>
<dbReference type="InterPro" id="IPR003140">
    <property type="entry name" value="PLipase/COase/thioEstase"/>
</dbReference>
<dbReference type="GO" id="GO:0005737">
    <property type="term" value="C:cytoplasm"/>
    <property type="evidence" value="ECO:0007669"/>
    <property type="project" value="TreeGrafter"/>
</dbReference>
<evidence type="ECO:0000313" key="4">
    <source>
        <dbReference type="Proteomes" id="UP001274830"/>
    </source>
</evidence>
<comment type="caution">
    <text evidence="3">The sequence shown here is derived from an EMBL/GenBank/DDBJ whole genome shotgun (WGS) entry which is preliminary data.</text>
</comment>
<accession>A0AAE0WWF8</accession>